<dbReference type="SUPFAM" id="SSF51197">
    <property type="entry name" value="Clavaminate synthase-like"/>
    <property type="match status" value="1"/>
</dbReference>
<keyword evidence="4" id="KW-0539">Nucleus</keyword>
<dbReference type="PROSITE" id="PS51184">
    <property type="entry name" value="JMJC"/>
    <property type="match status" value="1"/>
</dbReference>
<gene>
    <name evidence="10" type="ORF">LUZ63_007921</name>
</gene>
<proteinExistence type="inferred from homology"/>
<dbReference type="InterPro" id="IPR014977">
    <property type="entry name" value="WRC_dom"/>
</dbReference>
<dbReference type="EMBL" id="JAMQYH010000002">
    <property type="protein sequence ID" value="KAJ1699409.1"/>
    <property type="molecule type" value="Genomic_DNA"/>
</dbReference>
<accession>A0A9Q0CTU0</accession>
<dbReference type="InterPro" id="IPR001841">
    <property type="entry name" value="Znf_RING"/>
</dbReference>
<evidence type="ECO:0000313" key="11">
    <source>
        <dbReference type="Proteomes" id="UP001151287"/>
    </source>
</evidence>
<dbReference type="Proteomes" id="UP001151287">
    <property type="component" value="Unassembled WGS sequence"/>
</dbReference>
<comment type="caution">
    <text evidence="6">Lacks conserved residue(s) required for the propagation of feature annotation.</text>
</comment>
<dbReference type="GO" id="GO:0000785">
    <property type="term" value="C:chromatin"/>
    <property type="evidence" value="ECO:0007669"/>
    <property type="project" value="TreeGrafter"/>
</dbReference>
<evidence type="ECO:0000259" key="9">
    <source>
        <dbReference type="PROSITE" id="PS51667"/>
    </source>
</evidence>
<dbReference type="SMART" id="SM00558">
    <property type="entry name" value="JmjC"/>
    <property type="match status" value="1"/>
</dbReference>
<evidence type="ECO:0000259" key="8">
    <source>
        <dbReference type="PROSITE" id="PS51184"/>
    </source>
</evidence>
<keyword evidence="5" id="KW-0862">Zinc</keyword>
<dbReference type="GO" id="GO:0031490">
    <property type="term" value="F:chromatin DNA binding"/>
    <property type="evidence" value="ECO:0007669"/>
    <property type="project" value="TreeGrafter"/>
</dbReference>
<comment type="subcellular location">
    <subcellularLocation>
        <location evidence="1">Nucleus</location>
    </subcellularLocation>
</comment>
<evidence type="ECO:0000256" key="1">
    <source>
        <dbReference type="ARBA" id="ARBA00004123"/>
    </source>
</evidence>
<evidence type="ECO:0000313" key="10">
    <source>
        <dbReference type="EMBL" id="KAJ1699409.1"/>
    </source>
</evidence>
<keyword evidence="5" id="KW-0863">Zinc-finger</keyword>
<dbReference type="PROSITE" id="PS51667">
    <property type="entry name" value="WRC"/>
    <property type="match status" value="1"/>
</dbReference>
<feature type="domain" description="WRC" evidence="9">
    <location>
        <begin position="17"/>
        <end position="61"/>
    </location>
</feature>
<evidence type="ECO:0000256" key="6">
    <source>
        <dbReference type="PROSITE-ProRule" id="PRU01002"/>
    </source>
</evidence>
<organism evidence="10 11">
    <name type="scientific">Rhynchospora breviuscula</name>
    <dbReference type="NCBI Taxonomy" id="2022672"/>
    <lineage>
        <taxon>Eukaryota</taxon>
        <taxon>Viridiplantae</taxon>
        <taxon>Streptophyta</taxon>
        <taxon>Embryophyta</taxon>
        <taxon>Tracheophyta</taxon>
        <taxon>Spermatophyta</taxon>
        <taxon>Magnoliopsida</taxon>
        <taxon>Liliopsida</taxon>
        <taxon>Poales</taxon>
        <taxon>Cyperaceae</taxon>
        <taxon>Cyperoideae</taxon>
        <taxon>Rhynchosporeae</taxon>
        <taxon>Rhynchospora</taxon>
    </lineage>
</organism>
<dbReference type="InterPro" id="IPR045109">
    <property type="entry name" value="LSDs-like"/>
</dbReference>
<evidence type="ECO:0000256" key="4">
    <source>
        <dbReference type="ARBA" id="ARBA00023242"/>
    </source>
</evidence>
<evidence type="ECO:0000259" key="7">
    <source>
        <dbReference type="PROSITE" id="PS50089"/>
    </source>
</evidence>
<dbReference type="GO" id="GO:0003712">
    <property type="term" value="F:transcription coregulator activity"/>
    <property type="evidence" value="ECO:0007669"/>
    <property type="project" value="TreeGrafter"/>
</dbReference>
<dbReference type="PROSITE" id="PS50089">
    <property type="entry name" value="ZF_RING_2"/>
    <property type="match status" value="1"/>
</dbReference>
<evidence type="ECO:0008006" key="12">
    <source>
        <dbReference type="Google" id="ProtNLM"/>
    </source>
</evidence>
<dbReference type="InterPro" id="IPR003347">
    <property type="entry name" value="JmjC_dom"/>
</dbReference>
<dbReference type="Gene3D" id="2.60.120.650">
    <property type="entry name" value="Cupin"/>
    <property type="match status" value="1"/>
</dbReference>
<dbReference type="GO" id="GO:0032454">
    <property type="term" value="F:histone H3K9 demethylase activity"/>
    <property type="evidence" value="ECO:0007669"/>
    <property type="project" value="InterPro"/>
</dbReference>
<dbReference type="GO" id="GO:0006357">
    <property type="term" value="P:regulation of transcription by RNA polymerase II"/>
    <property type="evidence" value="ECO:0007669"/>
    <property type="project" value="TreeGrafter"/>
</dbReference>
<dbReference type="PANTHER" id="PTHR12549:SF17">
    <property type="entry name" value="E3 UBIQUITIN-PROTEIN LIGASE JMJ24"/>
    <property type="match status" value="1"/>
</dbReference>
<dbReference type="OrthoDB" id="1667110at2759"/>
<evidence type="ECO:0000256" key="3">
    <source>
        <dbReference type="ARBA" id="ARBA00022723"/>
    </source>
</evidence>
<keyword evidence="11" id="KW-1185">Reference proteome</keyword>
<dbReference type="GO" id="GO:0000118">
    <property type="term" value="C:histone deacetylase complex"/>
    <property type="evidence" value="ECO:0007669"/>
    <property type="project" value="TreeGrafter"/>
</dbReference>
<reference evidence="10" key="1">
    <citation type="journal article" date="2022" name="Cell">
        <title>Repeat-based holocentromeres influence genome architecture and karyotype evolution.</title>
        <authorList>
            <person name="Hofstatter P.G."/>
            <person name="Thangavel G."/>
            <person name="Lux T."/>
            <person name="Neumann P."/>
            <person name="Vondrak T."/>
            <person name="Novak P."/>
            <person name="Zhang M."/>
            <person name="Costa L."/>
            <person name="Castellani M."/>
            <person name="Scott A."/>
            <person name="Toegelov H."/>
            <person name="Fuchs J."/>
            <person name="Mata-Sucre Y."/>
            <person name="Dias Y."/>
            <person name="Vanzela A.L.L."/>
            <person name="Huettel B."/>
            <person name="Almeida C.C.S."/>
            <person name="Simkova H."/>
            <person name="Souza G."/>
            <person name="Pedrosa-Harand A."/>
            <person name="Macas J."/>
            <person name="Mayer K.F.X."/>
            <person name="Houben A."/>
            <person name="Marques A."/>
        </authorList>
    </citation>
    <scope>NUCLEOTIDE SEQUENCE</scope>
    <source>
        <strain evidence="10">RhyBre1mFocal</strain>
    </source>
</reference>
<comment type="caution">
    <text evidence="10">The sequence shown here is derived from an EMBL/GenBank/DDBJ whole genome shotgun (WGS) entry which is preliminary data.</text>
</comment>
<keyword evidence="3" id="KW-0479">Metal-binding</keyword>
<dbReference type="GO" id="GO:0008270">
    <property type="term" value="F:zinc ion binding"/>
    <property type="evidence" value="ECO:0007669"/>
    <property type="project" value="UniProtKB-KW"/>
</dbReference>
<dbReference type="AlphaFoldDB" id="A0A9Q0CTU0"/>
<dbReference type="Pfam" id="PF08879">
    <property type="entry name" value="WRC"/>
    <property type="match status" value="1"/>
</dbReference>
<dbReference type="PANTHER" id="PTHR12549">
    <property type="entry name" value="JMJC DOMAIN-CONTAINING HISTONE DEMETHYLATION PROTEIN"/>
    <property type="match status" value="1"/>
</dbReference>
<comment type="similarity">
    <text evidence="2">Belongs to the JARID1 histone demethylase family.</text>
</comment>
<protein>
    <recommendedName>
        <fullName evidence="12">Lysine-specific demethylase JMJ25</fullName>
    </recommendedName>
</protein>
<feature type="domain" description="RING-type" evidence="7">
    <location>
        <begin position="177"/>
        <end position="222"/>
    </location>
</feature>
<feature type="domain" description="JmjC" evidence="8">
    <location>
        <begin position="553"/>
        <end position="758"/>
    </location>
</feature>
<sequence>MDRLRLAVGPPEETNGVPEELRCKRSDGKQWRCSALSMPDKTVCEKHYIQAKKRAANSALRASLKKARRMAQEEEEAGTRINGFVGTSLDLGSITSARRFGGKFNKMDYVANGGIVNRENKEMGAQLVLLRNGYGANNFISNGKKEEFGGNGIGPEPVLDDSLKVGDVQERPTELICHQCQENASGLWCDSCNNKGYCAYCISKWNAEIPVDEIKKVCPACRGICNCQICLQGDNMIKAKVQEMDGMEKLKHLHRLLVYILPVVKQIYADQCFEIGVEAKVHGPKVDIPRAKIDPDQQILCDFCKVPIYDYHRHCSNCSYDLCLACCRNIRDASKAPLESKEICANAINFHELFPSWKASRTGTIPCGHTSTGCGRSELILRRILKINWISKIAKNTEEMVYGCRVLEHVDPSHETGELVSSPYCALWDEVKQGGISQFSKYWERGIPVVIRHSFEMPLASSWDPLTLWRGVKETIDEEMDERLTVRAMDCKTQSEVEIELVEFLRGYSDRNMLKRESTHQLLRLTGWPPSTVLEEFLVVQRPEFLVNFPLIDFIHSKWGVSNLPSKLPHDSSMPEMGPGLSVSYANSVTNLQVNMSDVVFMLMHTTGLHHGKEILNNHEFEEGKSDNGSIIDSLSSELERENLVGVVWDVFQREDISSLNEFLRLHWLEIGPTRQSHVVDQPVYDGAIFLDEEMKVLLKNEYGIQPLLINQQIGGAIFIPAGCAFQVRNIQSSVQLKFEFLFPESVQESTRMAREIRCLPNNHHAKLNMLEVEKICLYAASSAIRDIQKISLDPKLNLDNKFKDRNLTEAVSENLARVTSNKLQVVVNS</sequence>
<evidence type="ECO:0000256" key="5">
    <source>
        <dbReference type="PROSITE-ProRule" id="PRU00175"/>
    </source>
</evidence>
<evidence type="ECO:0000256" key="2">
    <source>
        <dbReference type="ARBA" id="ARBA00006801"/>
    </source>
</evidence>
<name>A0A9Q0CTU0_9POAL</name>